<keyword evidence="5" id="KW-1185">Reference proteome</keyword>
<evidence type="ECO:0000256" key="1">
    <source>
        <dbReference type="ARBA" id="ARBA00006484"/>
    </source>
</evidence>
<dbReference type="EMBL" id="OV696698">
    <property type="protein sequence ID" value="CAH1242967.1"/>
    <property type="molecule type" value="Genomic_DNA"/>
</dbReference>
<dbReference type="Proteomes" id="UP000838412">
    <property type="component" value="Chromosome 13"/>
</dbReference>
<dbReference type="PANTHER" id="PTHR24321:SF8">
    <property type="entry name" value="ESTRADIOL 17-BETA-DEHYDROGENASE 8-RELATED"/>
    <property type="match status" value="1"/>
</dbReference>
<dbReference type="InterPro" id="IPR036291">
    <property type="entry name" value="NAD(P)-bd_dom_sf"/>
</dbReference>
<organism evidence="4 5">
    <name type="scientific">Branchiostoma lanceolatum</name>
    <name type="common">Common lancelet</name>
    <name type="synonym">Amphioxus lanceolatum</name>
    <dbReference type="NCBI Taxonomy" id="7740"/>
    <lineage>
        <taxon>Eukaryota</taxon>
        <taxon>Metazoa</taxon>
        <taxon>Chordata</taxon>
        <taxon>Cephalochordata</taxon>
        <taxon>Leptocardii</taxon>
        <taxon>Amphioxiformes</taxon>
        <taxon>Branchiostomatidae</taxon>
        <taxon>Branchiostoma</taxon>
    </lineage>
</organism>
<accession>A0A8J9YWF3</accession>
<dbReference type="PANTHER" id="PTHR24321">
    <property type="entry name" value="DEHYDROGENASES, SHORT CHAIN"/>
    <property type="match status" value="1"/>
</dbReference>
<dbReference type="PROSITE" id="PS00061">
    <property type="entry name" value="ADH_SHORT"/>
    <property type="match status" value="1"/>
</dbReference>
<comment type="similarity">
    <text evidence="1 3">Belongs to the short-chain dehydrogenases/reductases (SDR) family.</text>
</comment>
<dbReference type="Pfam" id="PF13561">
    <property type="entry name" value="adh_short_C2"/>
    <property type="match status" value="1"/>
</dbReference>
<dbReference type="PRINTS" id="PR00080">
    <property type="entry name" value="SDRFAMILY"/>
</dbReference>
<dbReference type="OrthoDB" id="1669814at2759"/>
<proteinExistence type="inferred from homology"/>
<dbReference type="GO" id="GO:0016491">
    <property type="term" value="F:oxidoreductase activity"/>
    <property type="evidence" value="ECO:0007669"/>
    <property type="project" value="UniProtKB-KW"/>
</dbReference>
<evidence type="ECO:0000256" key="3">
    <source>
        <dbReference type="RuleBase" id="RU000363"/>
    </source>
</evidence>
<keyword evidence="2" id="KW-0560">Oxidoreductase</keyword>
<reference evidence="4" key="1">
    <citation type="submission" date="2022-01" db="EMBL/GenBank/DDBJ databases">
        <authorList>
            <person name="Braso-Vives M."/>
        </authorList>
    </citation>
    <scope>NUCLEOTIDE SEQUENCE</scope>
</reference>
<gene>
    <name evidence="4" type="primary">HSD17B8</name>
    <name evidence="4" type="ORF">BLAG_LOCUS6121</name>
</gene>
<name>A0A8J9YWF3_BRALA</name>
<dbReference type="InterPro" id="IPR020904">
    <property type="entry name" value="Sc_DH/Rdtase_CS"/>
</dbReference>
<dbReference type="FunFam" id="3.40.50.720:FF:000084">
    <property type="entry name" value="Short-chain dehydrogenase reductase"/>
    <property type="match status" value="1"/>
</dbReference>
<dbReference type="SUPFAM" id="SSF51735">
    <property type="entry name" value="NAD(P)-binding Rossmann-fold domains"/>
    <property type="match status" value="1"/>
</dbReference>
<evidence type="ECO:0000313" key="5">
    <source>
        <dbReference type="Proteomes" id="UP000838412"/>
    </source>
</evidence>
<dbReference type="AlphaFoldDB" id="A0A8J9YWF3"/>
<sequence>MFACHSHTRIAKISPKIPPRKAFNVFSLVVGSVRMRYSPSTGEEIERPCFVLAGGEAVLSSGVNMAANTGKRVALVTGGGSGIGRATAVRFAELGYSCVVADIDEPSAKETLRMLQTPGIAVQVDVTKATSVEAMVTAAVQHFGRIDCAFNGAGIAERTAATIADTTEDEFDRVMGVNAKGVWLCLKYEIAQMLQQEPVMSDPTRWADKPDVCRFRGVRGSIVNASSLAALYPTPTHAPYGASKWAVLGLTKTAAVEYAKEGIRVNAVCPGLVDTPMHHRNMEKLSPEEREREESLHPVGRIGAPEEVAEAVCWLCSDACPFTTGEHLKIAGGS</sequence>
<evidence type="ECO:0000313" key="4">
    <source>
        <dbReference type="EMBL" id="CAH1242967.1"/>
    </source>
</evidence>
<evidence type="ECO:0000256" key="2">
    <source>
        <dbReference type="ARBA" id="ARBA00023002"/>
    </source>
</evidence>
<dbReference type="NCBIfam" id="NF005559">
    <property type="entry name" value="PRK07231.1"/>
    <property type="match status" value="1"/>
</dbReference>
<dbReference type="Gene3D" id="3.40.50.720">
    <property type="entry name" value="NAD(P)-binding Rossmann-like Domain"/>
    <property type="match status" value="1"/>
</dbReference>
<protein>
    <submittedName>
        <fullName evidence="4">HSD17B8 protein</fullName>
    </submittedName>
</protein>
<dbReference type="InterPro" id="IPR002347">
    <property type="entry name" value="SDR_fam"/>
</dbReference>
<dbReference type="Pfam" id="PF00106">
    <property type="entry name" value="adh_short"/>
    <property type="match status" value="1"/>
</dbReference>
<dbReference type="PRINTS" id="PR00081">
    <property type="entry name" value="GDHRDH"/>
</dbReference>
<dbReference type="CDD" id="cd05233">
    <property type="entry name" value="SDR_c"/>
    <property type="match status" value="1"/>
</dbReference>